<sequence>MAATAPGQSAAQQDPPCYNCGARGHWTVACPEPTRAVPAGLQRSWKQQEPSQSTERNSSSHDKKGPVVTRYPPPSSQPPSIPRYGLPQPPPYPPGAPLPPQTYPPGAPPPPQSYPPPGFPPPAAYPGSYQQPPPPPTYGQFPPSAPQYGQAPSYPPPQYPAPYPAPGYYPTTAPPPPPSYPPGAYPPQQYGPPPPPAPMPGPYPQHYPVEGPPATPDYRFPPGQAPPYYGPPPPRAGPSPPAPGWSPPPFGFGPTAPPQLPPKPPPPQNNHRGRHQKHQGSKRPNSHKDKQRSGNDHSGKNGSSRNERRQEWRATHDEQPAKAAVDKTSVSETVPEVEKDIGDGEWDPGSKEDLKHVFPEIETKPADPVGIPLPAQYSDDPTIPPAYNATCIKSAFFDDKNEKEYAQSVRDAADWSIIKQDPVFKRYGDMIMRRFERYEHEYPTYLRSDPPSPSAPIKLPPKFKIERSLRNVTPERIVDKAFRSDQKSKGHHLSPDGYLTRDSPSSRYDRDSTGNNRRFHKRSHDTSPDRIGHDSRDSKRARKHDHDIVGGDSWSPQPGETSVRVLSDHRYHENSPRSRDDRGPVPKLRNDSGYHSGHSQDKNMQLSYRERDDDRNGDRRRSSLQRRRSPPASRSRSHSVISSDEETGRSRSRSESPLTAMEAGLLGLADEDDDDRVKRPKVAPKKPPIKRVKVAAAFSRRW</sequence>
<feature type="compositionally biased region" description="Polar residues" evidence="2">
    <location>
        <begin position="1"/>
        <end position="12"/>
    </location>
</feature>
<evidence type="ECO:0000256" key="2">
    <source>
        <dbReference type="SAM" id="MobiDB-lite"/>
    </source>
</evidence>
<keyword evidence="1" id="KW-0863">Zinc-finger</keyword>
<accession>A0AAE0M4M6</accession>
<feature type="domain" description="CCHC-type" evidence="3">
    <location>
        <begin position="17"/>
        <end position="32"/>
    </location>
</feature>
<feature type="compositionally biased region" description="Basic and acidic residues" evidence="2">
    <location>
        <begin position="608"/>
        <end position="621"/>
    </location>
</feature>
<feature type="compositionally biased region" description="Basic and acidic residues" evidence="2">
    <location>
        <begin position="336"/>
        <end position="365"/>
    </location>
</feature>
<feature type="compositionally biased region" description="Basic and acidic residues" evidence="2">
    <location>
        <begin position="566"/>
        <end position="592"/>
    </location>
</feature>
<dbReference type="PROSITE" id="PS50158">
    <property type="entry name" value="ZF_CCHC"/>
    <property type="match status" value="1"/>
</dbReference>
<dbReference type="EMBL" id="JAUEDM010000004">
    <property type="protein sequence ID" value="KAK3319112.1"/>
    <property type="molecule type" value="Genomic_DNA"/>
</dbReference>
<feature type="region of interest" description="Disordered" evidence="2">
    <location>
        <begin position="477"/>
        <end position="688"/>
    </location>
</feature>
<dbReference type="SUPFAM" id="SSF57756">
    <property type="entry name" value="Retrovirus zinc finger-like domains"/>
    <property type="match status" value="1"/>
</dbReference>
<dbReference type="GO" id="GO:0008270">
    <property type="term" value="F:zinc ion binding"/>
    <property type="evidence" value="ECO:0007669"/>
    <property type="project" value="UniProtKB-KW"/>
</dbReference>
<evidence type="ECO:0000313" key="5">
    <source>
        <dbReference type="Proteomes" id="UP001283341"/>
    </source>
</evidence>
<protein>
    <recommendedName>
        <fullName evidence="3">CCHC-type domain-containing protein</fullName>
    </recommendedName>
</protein>
<evidence type="ECO:0000256" key="1">
    <source>
        <dbReference type="PROSITE-ProRule" id="PRU00047"/>
    </source>
</evidence>
<reference evidence="4" key="1">
    <citation type="journal article" date="2023" name="Mol. Phylogenet. Evol.">
        <title>Genome-scale phylogeny and comparative genomics of the fungal order Sordariales.</title>
        <authorList>
            <person name="Hensen N."/>
            <person name="Bonometti L."/>
            <person name="Westerberg I."/>
            <person name="Brannstrom I.O."/>
            <person name="Guillou S."/>
            <person name="Cros-Aarteil S."/>
            <person name="Calhoun S."/>
            <person name="Haridas S."/>
            <person name="Kuo A."/>
            <person name="Mondo S."/>
            <person name="Pangilinan J."/>
            <person name="Riley R."/>
            <person name="LaButti K."/>
            <person name="Andreopoulos B."/>
            <person name="Lipzen A."/>
            <person name="Chen C."/>
            <person name="Yan M."/>
            <person name="Daum C."/>
            <person name="Ng V."/>
            <person name="Clum A."/>
            <person name="Steindorff A."/>
            <person name="Ohm R.A."/>
            <person name="Martin F."/>
            <person name="Silar P."/>
            <person name="Natvig D.O."/>
            <person name="Lalanne C."/>
            <person name="Gautier V."/>
            <person name="Ament-Velasquez S.L."/>
            <person name="Kruys A."/>
            <person name="Hutchinson M.I."/>
            <person name="Powell A.J."/>
            <person name="Barry K."/>
            <person name="Miller A.N."/>
            <person name="Grigoriev I.V."/>
            <person name="Debuchy R."/>
            <person name="Gladieux P."/>
            <person name="Hiltunen Thoren M."/>
            <person name="Johannesson H."/>
        </authorList>
    </citation>
    <scope>NUCLEOTIDE SEQUENCE</scope>
    <source>
        <strain evidence="4">CBS 118394</strain>
    </source>
</reference>
<feature type="compositionally biased region" description="Low complexity" evidence="2">
    <location>
        <begin position="138"/>
        <end position="152"/>
    </location>
</feature>
<evidence type="ECO:0000259" key="3">
    <source>
        <dbReference type="PROSITE" id="PS50158"/>
    </source>
</evidence>
<reference evidence="4" key="2">
    <citation type="submission" date="2023-06" db="EMBL/GenBank/DDBJ databases">
        <authorList>
            <consortium name="Lawrence Berkeley National Laboratory"/>
            <person name="Haridas S."/>
            <person name="Hensen N."/>
            <person name="Bonometti L."/>
            <person name="Westerberg I."/>
            <person name="Brannstrom I.O."/>
            <person name="Guillou S."/>
            <person name="Cros-Aarteil S."/>
            <person name="Calhoun S."/>
            <person name="Kuo A."/>
            <person name="Mondo S."/>
            <person name="Pangilinan J."/>
            <person name="Riley R."/>
            <person name="Labutti K."/>
            <person name="Andreopoulos B."/>
            <person name="Lipzen A."/>
            <person name="Chen C."/>
            <person name="Yanf M."/>
            <person name="Daum C."/>
            <person name="Ng V."/>
            <person name="Clum A."/>
            <person name="Steindorff A."/>
            <person name="Ohm R."/>
            <person name="Martin F."/>
            <person name="Silar P."/>
            <person name="Natvig D."/>
            <person name="Lalanne C."/>
            <person name="Gautier V."/>
            <person name="Ament-Velasquez S.L."/>
            <person name="Kruys A."/>
            <person name="Hutchinson M.I."/>
            <person name="Powell A.J."/>
            <person name="Barry K."/>
            <person name="Miller A.N."/>
            <person name="Grigoriev I.V."/>
            <person name="Debuchy R."/>
            <person name="Gladieux P."/>
            <person name="Thoren M.H."/>
            <person name="Johannesson H."/>
        </authorList>
    </citation>
    <scope>NUCLEOTIDE SEQUENCE</scope>
    <source>
        <strain evidence="4">CBS 118394</strain>
    </source>
</reference>
<name>A0AAE0M4M6_9PEZI</name>
<keyword evidence="5" id="KW-1185">Reference proteome</keyword>
<keyword evidence="1" id="KW-0862">Zinc</keyword>
<proteinExistence type="predicted"/>
<dbReference type="AlphaFoldDB" id="A0AAE0M4M6"/>
<feature type="compositionally biased region" description="Basic and acidic residues" evidence="2">
    <location>
        <begin position="477"/>
        <end position="488"/>
    </location>
</feature>
<organism evidence="4 5">
    <name type="scientific">Apodospora peruviana</name>
    <dbReference type="NCBI Taxonomy" id="516989"/>
    <lineage>
        <taxon>Eukaryota</taxon>
        <taxon>Fungi</taxon>
        <taxon>Dikarya</taxon>
        <taxon>Ascomycota</taxon>
        <taxon>Pezizomycotina</taxon>
        <taxon>Sordariomycetes</taxon>
        <taxon>Sordariomycetidae</taxon>
        <taxon>Sordariales</taxon>
        <taxon>Lasiosphaeriaceae</taxon>
        <taxon>Apodospora</taxon>
    </lineage>
</organism>
<feature type="compositionally biased region" description="Low complexity" evidence="2">
    <location>
        <begin position="630"/>
        <end position="642"/>
    </location>
</feature>
<dbReference type="Proteomes" id="UP001283341">
    <property type="component" value="Unassembled WGS sequence"/>
</dbReference>
<feature type="compositionally biased region" description="Pro residues" evidence="2">
    <location>
        <begin position="223"/>
        <end position="268"/>
    </location>
</feature>
<dbReference type="Pfam" id="PF00098">
    <property type="entry name" value="zf-CCHC"/>
    <property type="match status" value="1"/>
</dbReference>
<feature type="region of interest" description="Disordered" evidence="2">
    <location>
        <begin position="38"/>
        <end position="381"/>
    </location>
</feature>
<feature type="compositionally biased region" description="Pro residues" evidence="2">
    <location>
        <begin position="71"/>
        <end position="124"/>
    </location>
</feature>
<feature type="region of interest" description="Disordered" evidence="2">
    <location>
        <begin position="1"/>
        <end position="24"/>
    </location>
</feature>
<dbReference type="InterPro" id="IPR001878">
    <property type="entry name" value="Znf_CCHC"/>
</dbReference>
<feature type="compositionally biased region" description="Pro residues" evidence="2">
    <location>
        <begin position="153"/>
        <end position="215"/>
    </location>
</feature>
<feature type="compositionally biased region" description="Polar residues" evidence="2">
    <location>
        <begin position="44"/>
        <end position="57"/>
    </location>
</feature>
<gene>
    <name evidence="4" type="ORF">B0H66DRAFT_603668</name>
</gene>
<evidence type="ECO:0000313" key="4">
    <source>
        <dbReference type="EMBL" id="KAK3319112.1"/>
    </source>
</evidence>
<feature type="compositionally biased region" description="Basic and acidic residues" evidence="2">
    <location>
        <begin position="524"/>
        <end position="549"/>
    </location>
</feature>
<dbReference type="SMART" id="SM00343">
    <property type="entry name" value="ZnF_C2HC"/>
    <property type="match status" value="1"/>
</dbReference>
<dbReference type="InterPro" id="IPR036875">
    <property type="entry name" value="Znf_CCHC_sf"/>
</dbReference>
<comment type="caution">
    <text evidence="4">The sequence shown here is derived from an EMBL/GenBank/DDBJ whole genome shotgun (WGS) entry which is preliminary data.</text>
</comment>
<feature type="compositionally biased region" description="Basic residues" evidence="2">
    <location>
        <begin position="271"/>
        <end position="285"/>
    </location>
</feature>
<feature type="compositionally biased region" description="Basic residues" evidence="2">
    <location>
        <begin position="678"/>
        <end position="688"/>
    </location>
</feature>
<keyword evidence="1" id="KW-0479">Metal-binding</keyword>
<dbReference type="GO" id="GO:0003676">
    <property type="term" value="F:nucleic acid binding"/>
    <property type="evidence" value="ECO:0007669"/>
    <property type="project" value="InterPro"/>
</dbReference>
<feature type="compositionally biased region" description="Basic and acidic residues" evidence="2">
    <location>
        <begin position="286"/>
        <end position="320"/>
    </location>
</feature>